<dbReference type="AlphaFoldDB" id="A0A1I5R5G2"/>
<evidence type="ECO:0000313" key="3">
    <source>
        <dbReference type="Proteomes" id="UP000199586"/>
    </source>
</evidence>
<keyword evidence="1" id="KW-1133">Transmembrane helix</keyword>
<gene>
    <name evidence="2" type="ORF">SAMN04488241_1039</name>
</gene>
<evidence type="ECO:0008006" key="4">
    <source>
        <dbReference type="Google" id="ProtNLM"/>
    </source>
</evidence>
<dbReference type="Proteomes" id="UP000199586">
    <property type="component" value="Unassembled WGS sequence"/>
</dbReference>
<organism evidence="2 3">
    <name type="scientific">Sphingomonas rubra</name>
    <dbReference type="NCBI Taxonomy" id="634430"/>
    <lineage>
        <taxon>Bacteria</taxon>
        <taxon>Pseudomonadati</taxon>
        <taxon>Pseudomonadota</taxon>
        <taxon>Alphaproteobacteria</taxon>
        <taxon>Sphingomonadales</taxon>
        <taxon>Sphingomonadaceae</taxon>
        <taxon>Sphingomonas</taxon>
    </lineage>
</organism>
<evidence type="ECO:0000256" key="1">
    <source>
        <dbReference type="SAM" id="Phobius"/>
    </source>
</evidence>
<protein>
    <recommendedName>
        <fullName evidence="4">Holin-X, holin superfamily III</fullName>
    </recommendedName>
</protein>
<feature type="transmembrane region" description="Helical" evidence="1">
    <location>
        <begin position="32"/>
        <end position="54"/>
    </location>
</feature>
<keyword evidence="1" id="KW-0472">Membrane</keyword>
<sequence length="100" mass="10432">MIRRQKEAMDDTPPGLGDPEYAAFAWARFRHLLAWITVAGMAVAAGVIAVMAHLQGPLHLVTMAAVLGGVGGSVMMAGALMGLAFLSSGSGHDEDVERID</sequence>
<accession>A0A1I5R5G2</accession>
<name>A0A1I5R5G2_9SPHN</name>
<evidence type="ECO:0000313" key="2">
    <source>
        <dbReference type="EMBL" id="SFP53772.1"/>
    </source>
</evidence>
<feature type="transmembrane region" description="Helical" evidence="1">
    <location>
        <begin position="60"/>
        <end position="86"/>
    </location>
</feature>
<keyword evidence="1" id="KW-0812">Transmembrane</keyword>
<reference evidence="2 3" key="1">
    <citation type="submission" date="2016-10" db="EMBL/GenBank/DDBJ databases">
        <authorList>
            <person name="de Groot N.N."/>
        </authorList>
    </citation>
    <scope>NUCLEOTIDE SEQUENCE [LARGE SCALE GENOMIC DNA]</scope>
    <source>
        <strain evidence="2 3">CGMCC 1.9113</strain>
    </source>
</reference>
<proteinExistence type="predicted"/>
<keyword evidence="3" id="KW-1185">Reference proteome</keyword>
<dbReference type="EMBL" id="FOXP01000003">
    <property type="protein sequence ID" value="SFP53772.1"/>
    <property type="molecule type" value="Genomic_DNA"/>
</dbReference>